<proteinExistence type="predicted"/>
<evidence type="ECO:0000313" key="1">
    <source>
        <dbReference type="EMBL" id="RQH17894.1"/>
    </source>
</evidence>
<dbReference type="InterPro" id="IPR011856">
    <property type="entry name" value="tRNA_endonuc-like_dom_sf"/>
</dbReference>
<comment type="caution">
    <text evidence="1">The sequence shown here is derived from an EMBL/GenBank/DDBJ whole genome shotgun (WGS) entry which is preliminary data.</text>
</comment>
<evidence type="ECO:0000313" key="2">
    <source>
        <dbReference type="Proteomes" id="UP000269154"/>
    </source>
</evidence>
<dbReference type="Pfam" id="PF08814">
    <property type="entry name" value="XisH"/>
    <property type="match status" value="1"/>
</dbReference>
<accession>A0A3N6NL08</accession>
<dbReference type="Gene3D" id="3.40.1350.10">
    <property type="match status" value="1"/>
</dbReference>
<name>A0A3N6NL08_9CYAN</name>
<organism evidence="1 2">
    <name type="scientific">Okeania hirsuta</name>
    <dbReference type="NCBI Taxonomy" id="1458930"/>
    <lineage>
        <taxon>Bacteria</taxon>
        <taxon>Bacillati</taxon>
        <taxon>Cyanobacteriota</taxon>
        <taxon>Cyanophyceae</taxon>
        <taxon>Oscillatoriophycideae</taxon>
        <taxon>Oscillatoriales</taxon>
        <taxon>Microcoleaceae</taxon>
        <taxon>Okeania</taxon>
    </lineage>
</organism>
<gene>
    <name evidence="1" type="ORF">D5R40_33130</name>
</gene>
<dbReference type="Proteomes" id="UP000269154">
    <property type="component" value="Unassembled WGS sequence"/>
</dbReference>
<sequence length="55" mass="6316">MYLAISSFTYNNIFSESIGKLVINNLHKKLLVVDLEKVEVLQLIPQRPIEKSSNK</sequence>
<dbReference type="InterPro" id="IPR014919">
    <property type="entry name" value="XisH"/>
</dbReference>
<protein>
    <submittedName>
        <fullName evidence="1">Uncharacterized protein</fullName>
    </submittedName>
</protein>
<dbReference type="InterPro" id="IPR011335">
    <property type="entry name" value="Restrct_endonuc-II-like"/>
</dbReference>
<reference evidence="1 2" key="1">
    <citation type="journal article" date="2018" name="ACS Chem. Biol.">
        <title>Ketoreductase domain dysfunction expands chemodiversity: malyngamide biosynthesis in the cyanobacterium Okeania hirsuta.</title>
        <authorList>
            <person name="Moss N.A."/>
            <person name="Leao T."/>
            <person name="Rankin M."/>
            <person name="McCullough T.M."/>
            <person name="Qu P."/>
            <person name="Korobeynikov A."/>
            <person name="Smith J.L."/>
            <person name="Gerwick L."/>
            <person name="Gerwick W.H."/>
        </authorList>
    </citation>
    <scope>NUCLEOTIDE SEQUENCE [LARGE SCALE GENOMIC DNA]</scope>
    <source>
        <strain evidence="1 2">PAB10Feb10-1</strain>
    </source>
</reference>
<dbReference type="EMBL" id="RCBY01000486">
    <property type="protein sequence ID" value="RQH17894.1"/>
    <property type="molecule type" value="Genomic_DNA"/>
</dbReference>
<dbReference type="AlphaFoldDB" id="A0A3N6NL08"/>
<dbReference type="SUPFAM" id="SSF52980">
    <property type="entry name" value="Restriction endonuclease-like"/>
    <property type="match status" value="1"/>
</dbReference>
<dbReference type="GO" id="GO:0003676">
    <property type="term" value="F:nucleic acid binding"/>
    <property type="evidence" value="ECO:0007669"/>
    <property type="project" value="InterPro"/>
</dbReference>
<keyword evidence="2" id="KW-1185">Reference proteome</keyword>